<feature type="chain" id="PRO_5022919528" evidence="2">
    <location>
        <begin position="24"/>
        <end position="200"/>
    </location>
</feature>
<feature type="signal peptide" evidence="2">
    <location>
        <begin position="1"/>
        <end position="23"/>
    </location>
</feature>
<dbReference type="InterPro" id="IPR011250">
    <property type="entry name" value="OMP/PagP_B-barrel"/>
</dbReference>
<sequence>MKKTIYSCCLALSLFFAVNPAMADDIRGRLGVTGRLGFLVPADSELSGRSASTDTAFVGGGGFIYGITKNIAAELDITHTDYDVHGYGEGGNAETNNFSLGAQYRFDVAVPRLTPYVGAGLDILVNDFTYSDGTRTDVDTCLGVHISGGVDYFVTKQVALTAQLKAILAPNADINYQGNKVGNIDPMSISTTFGARYFFN</sequence>
<dbReference type="OrthoDB" id="5398213at2"/>
<gene>
    <name evidence="4" type="ORF">ET418_14680</name>
</gene>
<evidence type="ECO:0000313" key="4">
    <source>
        <dbReference type="EMBL" id="KAA0889090.1"/>
    </source>
</evidence>
<dbReference type="InterPro" id="IPR005618">
    <property type="entry name" value="OMPW"/>
</dbReference>
<dbReference type="Proteomes" id="UP000324298">
    <property type="component" value="Unassembled WGS sequence"/>
</dbReference>
<dbReference type="SUPFAM" id="SSF56925">
    <property type="entry name" value="OMPA-like"/>
    <property type="match status" value="1"/>
</dbReference>
<dbReference type="Gene3D" id="2.40.160.20">
    <property type="match status" value="1"/>
</dbReference>
<dbReference type="Pfam" id="PF13505">
    <property type="entry name" value="OMP_b-brl"/>
    <property type="match status" value="1"/>
</dbReference>
<feature type="domain" description="Outer membrane protein beta-barrel" evidence="3">
    <location>
        <begin position="10"/>
        <end position="169"/>
    </location>
</feature>
<dbReference type="AlphaFoldDB" id="A0A5A9X7Z5"/>
<reference evidence="4 5" key="1">
    <citation type="submission" date="2019-04" db="EMBL/GenBank/DDBJ databases">
        <title>Geobacter ruber sp. nov., ferric-reducing bacteria isolated from paddy soil.</title>
        <authorList>
            <person name="Xu Z."/>
            <person name="Masuda Y."/>
            <person name="Itoh H."/>
            <person name="Senoo K."/>
        </authorList>
    </citation>
    <scope>NUCLEOTIDE SEQUENCE [LARGE SCALE GENOMIC DNA]</scope>
    <source>
        <strain evidence="4 5">Red88</strain>
    </source>
</reference>
<keyword evidence="5" id="KW-1185">Reference proteome</keyword>
<keyword evidence="1 2" id="KW-0732">Signal</keyword>
<evidence type="ECO:0000313" key="5">
    <source>
        <dbReference type="Proteomes" id="UP000324298"/>
    </source>
</evidence>
<accession>A0A5A9X7Z5</accession>
<dbReference type="InterPro" id="IPR027385">
    <property type="entry name" value="Beta-barrel_OMP"/>
</dbReference>
<comment type="caution">
    <text evidence="4">The sequence shown here is derived from an EMBL/GenBank/DDBJ whole genome shotgun (WGS) entry which is preliminary data.</text>
</comment>
<dbReference type="EMBL" id="SRSD01000009">
    <property type="protein sequence ID" value="KAA0889090.1"/>
    <property type="molecule type" value="Genomic_DNA"/>
</dbReference>
<name>A0A5A9X7Z5_9BACT</name>
<protein>
    <submittedName>
        <fullName evidence="4">Porin family protein</fullName>
    </submittedName>
</protein>
<dbReference type="GO" id="GO:0055085">
    <property type="term" value="P:transmembrane transport"/>
    <property type="evidence" value="ECO:0007669"/>
    <property type="project" value="TreeGrafter"/>
</dbReference>
<evidence type="ECO:0000256" key="1">
    <source>
        <dbReference type="ARBA" id="ARBA00022729"/>
    </source>
</evidence>
<dbReference type="RefSeq" id="WP_149308804.1">
    <property type="nucleotide sequence ID" value="NZ_SRSD01000009.1"/>
</dbReference>
<dbReference type="GO" id="GO:0019867">
    <property type="term" value="C:outer membrane"/>
    <property type="evidence" value="ECO:0007669"/>
    <property type="project" value="InterPro"/>
</dbReference>
<evidence type="ECO:0000259" key="3">
    <source>
        <dbReference type="Pfam" id="PF13505"/>
    </source>
</evidence>
<evidence type="ECO:0000256" key="2">
    <source>
        <dbReference type="SAM" id="SignalP"/>
    </source>
</evidence>
<dbReference type="PANTHER" id="PTHR36920">
    <property type="match status" value="1"/>
</dbReference>
<dbReference type="PANTHER" id="PTHR36920:SF1">
    <property type="entry name" value="OUTER MEMBRANE PROTEIN W"/>
    <property type="match status" value="1"/>
</dbReference>
<proteinExistence type="predicted"/>
<organism evidence="4 5">
    <name type="scientific">Oryzomonas rubra</name>
    <dbReference type="NCBI Taxonomy" id="2509454"/>
    <lineage>
        <taxon>Bacteria</taxon>
        <taxon>Pseudomonadati</taxon>
        <taxon>Thermodesulfobacteriota</taxon>
        <taxon>Desulfuromonadia</taxon>
        <taxon>Geobacterales</taxon>
        <taxon>Geobacteraceae</taxon>
        <taxon>Oryzomonas</taxon>
    </lineage>
</organism>